<dbReference type="RefSeq" id="WP_105935808.1">
    <property type="nucleotide sequence ID" value="NZ_PVNP01000192.1"/>
</dbReference>
<dbReference type="EMBL" id="PVNP01000192">
    <property type="protein sequence ID" value="PRO72094.1"/>
    <property type="molecule type" value="Genomic_DNA"/>
</dbReference>
<dbReference type="GO" id="GO:0000976">
    <property type="term" value="F:transcription cis-regulatory region binding"/>
    <property type="evidence" value="ECO:0007669"/>
    <property type="project" value="TreeGrafter"/>
</dbReference>
<dbReference type="InterPro" id="IPR005119">
    <property type="entry name" value="LysR_subst-bd"/>
</dbReference>
<dbReference type="Proteomes" id="UP000238949">
    <property type="component" value="Unassembled WGS sequence"/>
</dbReference>
<dbReference type="PROSITE" id="PS50931">
    <property type="entry name" value="HTH_LYSR"/>
    <property type="match status" value="1"/>
</dbReference>
<dbReference type="GO" id="GO:0003700">
    <property type="term" value="F:DNA-binding transcription factor activity"/>
    <property type="evidence" value="ECO:0007669"/>
    <property type="project" value="InterPro"/>
</dbReference>
<feature type="domain" description="HTH lysR-type" evidence="5">
    <location>
        <begin position="1"/>
        <end position="58"/>
    </location>
</feature>
<organism evidence="6 7">
    <name type="scientific">Alteromonas alba</name>
    <dbReference type="NCBI Taxonomy" id="2079529"/>
    <lineage>
        <taxon>Bacteria</taxon>
        <taxon>Pseudomonadati</taxon>
        <taxon>Pseudomonadota</taxon>
        <taxon>Gammaproteobacteria</taxon>
        <taxon>Alteromonadales</taxon>
        <taxon>Alteromonadaceae</taxon>
        <taxon>Alteromonas/Salinimonas group</taxon>
        <taxon>Alteromonas</taxon>
    </lineage>
</organism>
<dbReference type="InterPro" id="IPR036390">
    <property type="entry name" value="WH_DNA-bd_sf"/>
</dbReference>
<evidence type="ECO:0000259" key="5">
    <source>
        <dbReference type="PROSITE" id="PS50931"/>
    </source>
</evidence>
<evidence type="ECO:0000313" key="6">
    <source>
        <dbReference type="EMBL" id="PRO72094.1"/>
    </source>
</evidence>
<dbReference type="InterPro" id="IPR036388">
    <property type="entry name" value="WH-like_DNA-bd_sf"/>
</dbReference>
<dbReference type="AlphaFoldDB" id="A0A2S9V6P9"/>
<keyword evidence="4" id="KW-0804">Transcription</keyword>
<comment type="similarity">
    <text evidence="1">Belongs to the LysR transcriptional regulatory family.</text>
</comment>
<protein>
    <submittedName>
        <fullName evidence="6">LysR family transcriptional regulator</fullName>
    </submittedName>
</protein>
<comment type="caution">
    <text evidence="6">The sequence shown here is derived from an EMBL/GenBank/DDBJ whole genome shotgun (WGS) entry which is preliminary data.</text>
</comment>
<evidence type="ECO:0000256" key="1">
    <source>
        <dbReference type="ARBA" id="ARBA00009437"/>
    </source>
</evidence>
<evidence type="ECO:0000313" key="7">
    <source>
        <dbReference type="Proteomes" id="UP000238949"/>
    </source>
</evidence>
<dbReference type="PANTHER" id="PTHR30126:SF40">
    <property type="entry name" value="HTH-TYPE TRANSCRIPTIONAL REGULATOR GLTR"/>
    <property type="match status" value="1"/>
</dbReference>
<dbReference type="Pfam" id="PF03466">
    <property type="entry name" value="LysR_substrate"/>
    <property type="match status" value="1"/>
</dbReference>
<dbReference type="InterPro" id="IPR000847">
    <property type="entry name" value="LysR_HTH_N"/>
</dbReference>
<sequence>MDIADLTVFKAVIEHDSVSRAAESLHRVPSNVTARIKKLEQELNVGLFLRTNNRLTVTSAGLRLLDYANQILQLHKSAIAELTQTEPSGLLRLGSMESSAASRLPDILSAFHQHYHAVQVELITRASMPLIEKVIDGELDVVMAADPPDDPRLHCVACFDEELVLIMPADWPDTDELPTSLTMVGYQKGCSYRHRLETWLKKHGHTCGKVIEIPSHFTMIGCVIAGMGIGMVPRSLLTLHQTSGLKIATVDSDIANAPTYLVSRKDNPSSAIQAFISCSMEVAATV</sequence>
<keyword evidence="7" id="KW-1185">Reference proteome</keyword>
<dbReference type="Gene3D" id="1.10.10.10">
    <property type="entry name" value="Winged helix-like DNA-binding domain superfamily/Winged helix DNA-binding domain"/>
    <property type="match status" value="1"/>
</dbReference>
<evidence type="ECO:0000256" key="2">
    <source>
        <dbReference type="ARBA" id="ARBA00023015"/>
    </source>
</evidence>
<accession>A0A2S9V6P9</accession>
<keyword evidence="2" id="KW-0805">Transcription regulation</keyword>
<gene>
    <name evidence="6" type="ORF">C6Y40_18090</name>
</gene>
<proteinExistence type="inferred from homology"/>
<dbReference type="PANTHER" id="PTHR30126">
    <property type="entry name" value="HTH-TYPE TRANSCRIPTIONAL REGULATOR"/>
    <property type="match status" value="1"/>
</dbReference>
<reference evidence="7" key="1">
    <citation type="journal article" date="2020" name="Int. J. Syst. Evol. Microbiol.">
        <title>Alteromonas alba sp. nov., a marine bacterium isolated from the seawater of the West Pacific Ocean.</title>
        <authorList>
            <person name="Sun C."/>
            <person name="Wu Y.-H."/>
            <person name="Xamxidin M."/>
            <person name="Cheng H."/>
            <person name="Xu X.-W."/>
        </authorList>
    </citation>
    <scope>NUCLEOTIDE SEQUENCE [LARGE SCALE GENOMIC DNA]</scope>
    <source>
        <strain evidence="7">190</strain>
    </source>
</reference>
<evidence type="ECO:0000256" key="4">
    <source>
        <dbReference type="ARBA" id="ARBA00023163"/>
    </source>
</evidence>
<dbReference type="OrthoDB" id="9786526at2"/>
<dbReference type="FunFam" id="1.10.10.10:FF:000001">
    <property type="entry name" value="LysR family transcriptional regulator"/>
    <property type="match status" value="1"/>
</dbReference>
<dbReference type="Gene3D" id="3.40.190.290">
    <property type="match status" value="1"/>
</dbReference>
<dbReference type="SUPFAM" id="SSF53850">
    <property type="entry name" value="Periplasmic binding protein-like II"/>
    <property type="match status" value="1"/>
</dbReference>
<dbReference type="SUPFAM" id="SSF46785">
    <property type="entry name" value="Winged helix' DNA-binding domain"/>
    <property type="match status" value="1"/>
</dbReference>
<evidence type="ECO:0000256" key="3">
    <source>
        <dbReference type="ARBA" id="ARBA00023125"/>
    </source>
</evidence>
<dbReference type="Pfam" id="PF00126">
    <property type="entry name" value="HTH_1"/>
    <property type="match status" value="1"/>
</dbReference>
<name>A0A2S9V6P9_9ALTE</name>
<keyword evidence="3" id="KW-0238">DNA-binding</keyword>